<feature type="transmembrane region" description="Helical" evidence="1">
    <location>
        <begin position="158"/>
        <end position="176"/>
    </location>
</feature>
<keyword evidence="1" id="KW-0472">Membrane</keyword>
<keyword evidence="1" id="KW-0812">Transmembrane</keyword>
<evidence type="ECO:0000256" key="1">
    <source>
        <dbReference type="SAM" id="Phobius"/>
    </source>
</evidence>
<sequence>MSVERWRNHSEETMHVWNTSRRFFARQRHPVVLFTYGVALLAWILLATRVLPMPGSAMAMHMSAPGVPEAMALSNGVAGVGLYLVLWGAMMTAMMYPSSAHAFRAYADAVGQTTKVRRTATVVSVMGTYTLVWVLTGVVPLAFNLVVPIGSIAPENRVFLLAATLLVLSAYQLSPFKRHHLEHCRRPSGFFEGDVSGIRGALRSGWRLSVDSVGCCWALMALMVVVGSMNLLWMVAVTALISVEILAPDGERLARGIGALSGVAGVGLVVFAVV</sequence>
<proteinExistence type="predicted"/>
<organism evidence="2 3">
    <name type="scientific">Haladaptatus paucihalophilus DX253</name>
    <dbReference type="NCBI Taxonomy" id="797209"/>
    <lineage>
        <taxon>Archaea</taxon>
        <taxon>Methanobacteriati</taxon>
        <taxon>Methanobacteriota</taxon>
        <taxon>Stenosarchaea group</taxon>
        <taxon>Halobacteria</taxon>
        <taxon>Halobacteriales</taxon>
        <taxon>Haladaptataceae</taxon>
        <taxon>Haladaptatus</taxon>
    </lineage>
</organism>
<feature type="transmembrane region" description="Helical" evidence="1">
    <location>
        <begin position="31"/>
        <end position="51"/>
    </location>
</feature>
<dbReference type="EMBL" id="FRAN01000003">
    <property type="protein sequence ID" value="SHK87430.1"/>
    <property type="molecule type" value="Genomic_DNA"/>
</dbReference>
<evidence type="ECO:0000313" key="3">
    <source>
        <dbReference type="Proteomes" id="UP000184203"/>
    </source>
</evidence>
<name>A0A1M6W157_HALPU</name>
<dbReference type="AlphaFoldDB" id="A0A1M6W157"/>
<feature type="transmembrane region" description="Helical" evidence="1">
    <location>
        <begin position="122"/>
        <end position="146"/>
    </location>
</feature>
<protein>
    <submittedName>
        <fullName evidence="2">Predicted metal-binding membrane protein</fullName>
    </submittedName>
</protein>
<dbReference type="InterPro" id="IPR018688">
    <property type="entry name" value="PpoB2-like"/>
</dbReference>
<dbReference type="Pfam" id="PF09948">
    <property type="entry name" value="PpoB2"/>
    <property type="match status" value="1"/>
</dbReference>
<evidence type="ECO:0000313" key="2">
    <source>
        <dbReference type="EMBL" id="SHK87430.1"/>
    </source>
</evidence>
<feature type="transmembrane region" description="Helical" evidence="1">
    <location>
        <begin position="217"/>
        <end position="241"/>
    </location>
</feature>
<reference evidence="3" key="1">
    <citation type="submission" date="2016-11" db="EMBL/GenBank/DDBJ databases">
        <authorList>
            <person name="Varghese N."/>
            <person name="Submissions S."/>
        </authorList>
    </citation>
    <scope>NUCLEOTIDE SEQUENCE [LARGE SCALE GENOMIC DNA]</scope>
    <source>
        <strain evidence="3">DX253</strain>
    </source>
</reference>
<feature type="transmembrane region" description="Helical" evidence="1">
    <location>
        <begin position="253"/>
        <end position="273"/>
    </location>
</feature>
<keyword evidence="1" id="KW-1133">Transmembrane helix</keyword>
<accession>A0A1M6W157</accession>
<feature type="transmembrane region" description="Helical" evidence="1">
    <location>
        <begin position="71"/>
        <end position="96"/>
    </location>
</feature>
<gene>
    <name evidence="2" type="ORF">SAMN05444342_2473</name>
</gene>
<keyword evidence="3" id="KW-1185">Reference proteome</keyword>
<dbReference type="Proteomes" id="UP000184203">
    <property type="component" value="Unassembled WGS sequence"/>
</dbReference>